<dbReference type="SMART" id="SM00034">
    <property type="entry name" value="CLECT"/>
    <property type="match status" value="2"/>
</dbReference>
<dbReference type="WBParaSite" id="ACRNAN_Path_504.g1904.t1">
    <property type="protein sequence ID" value="ACRNAN_Path_504.g1904.t1"/>
    <property type="gene ID" value="ACRNAN_Path_504.g1904"/>
</dbReference>
<keyword evidence="1" id="KW-1133">Transmembrane helix</keyword>
<dbReference type="InterPro" id="IPR001304">
    <property type="entry name" value="C-type_lectin-like"/>
</dbReference>
<name>A0A914C7P6_9BILA</name>
<evidence type="ECO:0000313" key="4">
    <source>
        <dbReference type="WBParaSite" id="ACRNAN_Path_504.g1904.t1"/>
    </source>
</evidence>
<evidence type="ECO:0000259" key="2">
    <source>
        <dbReference type="PROSITE" id="PS50041"/>
    </source>
</evidence>
<dbReference type="Proteomes" id="UP000887540">
    <property type="component" value="Unplaced"/>
</dbReference>
<evidence type="ECO:0000313" key="3">
    <source>
        <dbReference type="Proteomes" id="UP000887540"/>
    </source>
</evidence>
<dbReference type="InterPro" id="IPR016187">
    <property type="entry name" value="CTDL_fold"/>
</dbReference>
<dbReference type="Pfam" id="PF00059">
    <property type="entry name" value="Lectin_C"/>
    <property type="match status" value="1"/>
</dbReference>
<feature type="domain" description="C-type lectin" evidence="2">
    <location>
        <begin position="63"/>
        <end position="178"/>
    </location>
</feature>
<protein>
    <submittedName>
        <fullName evidence="4">C-type lectin domain-containing protein</fullName>
    </submittedName>
</protein>
<keyword evidence="3" id="KW-1185">Reference proteome</keyword>
<accession>A0A914C7P6</accession>
<sequence length="657" mass="75103">MEVLPTAIYQNTSFDSSKTTTKTTTISLPLNYTEFICPIEKVEVPFEFVQSNLCDPGWAYFEHTNKCYRVVTKNMNQPEAIETCNTLNATLASIHGRLHNDFLLKLTRSLPEANQTFFAFWIGLVQLDRSYDWTFGWNWLDGSVVDFLGWTRLMPKARSIVDSKDSYTYNQDPGCAILVANATNEVYRINGLYYFFDFTSFWVDVDLIQKSCNSIFSGVICQKDSIYVIYNPNKMVWQEAADACASMNASLATIENQDEHAFLIRDLIQPANTLPAYTFWLERITDDCNYQVLNWQSIDGPAALAADGIGFSLVRYHGMFVEFCEYPSVGAVCKRKPSKDPLVKAKNIINENVKIPVQSEGYSAIYKSTLSPEESGCFVYAAISKGKLCRWCDRAYIDDCYGCSDPDTTKDRVGTNNTLYIKVDKVGCRDCLSLINLKCPKDDFCWPSIVTFAPPLTNLTIITRSYSKYVVWNFANSAPNVENTWVPYIIHPRILNAKFASDAFKDIIYECTFYWDAFQDALHLEIFNSVRKSRLERQIEYALRTGNYTNLGGDCTRKNYDRYQGLNLDLHEKLLRGIVAFDTLRQVNIGLIILNFGNLATFVILFIPHMVYAIGCNYDRWHCITGGDNDLVTLIYHISILLFLHNSRVAIWRFFDG</sequence>
<keyword evidence="1" id="KW-0472">Membrane</keyword>
<dbReference type="AlphaFoldDB" id="A0A914C7P6"/>
<dbReference type="InterPro" id="IPR050111">
    <property type="entry name" value="C-type_lectin/snaclec_domain"/>
</dbReference>
<dbReference type="Gene3D" id="3.10.100.10">
    <property type="entry name" value="Mannose-Binding Protein A, subunit A"/>
    <property type="match status" value="2"/>
</dbReference>
<proteinExistence type="predicted"/>
<reference evidence="4" key="1">
    <citation type="submission" date="2022-11" db="UniProtKB">
        <authorList>
            <consortium name="WormBaseParasite"/>
        </authorList>
    </citation>
    <scope>IDENTIFICATION</scope>
</reference>
<dbReference type="CDD" id="cd00037">
    <property type="entry name" value="CLECT"/>
    <property type="match status" value="2"/>
</dbReference>
<dbReference type="SUPFAM" id="SSF56436">
    <property type="entry name" value="C-type lectin-like"/>
    <property type="match status" value="2"/>
</dbReference>
<dbReference type="PANTHER" id="PTHR22803">
    <property type="entry name" value="MANNOSE, PHOSPHOLIPASE, LECTIN RECEPTOR RELATED"/>
    <property type="match status" value="1"/>
</dbReference>
<evidence type="ECO:0000256" key="1">
    <source>
        <dbReference type="SAM" id="Phobius"/>
    </source>
</evidence>
<dbReference type="InterPro" id="IPR016186">
    <property type="entry name" value="C-type_lectin-like/link_sf"/>
</dbReference>
<feature type="transmembrane region" description="Helical" evidence="1">
    <location>
        <begin position="591"/>
        <end position="614"/>
    </location>
</feature>
<keyword evidence="1" id="KW-0812">Transmembrane</keyword>
<organism evidence="3 4">
    <name type="scientific">Acrobeloides nanus</name>
    <dbReference type="NCBI Taxonomy" id="290746"/>
    <lineage>
        <taxon>Eukaryota</taxon>
        <taxon>Metazoa</taxon>
        <taxon>Ecdysozoa</taxon>
        <taxon>Nematoda</taxon>
        <taxon>Chromadorea</taxon>
        <taxon>Rhabditida</taxon>
        <taxon>Tylenchina</taxon>
        <taxon>Cephalobomorpha</taxon>
        <taxon>Cephaloboidea</taxon>
        <taxon>Cephalobidae</taxon>
        <taxon>Acrobeloides</taxon>
    </lineage>
</organism>
<dbReference type="PROSITE" id="PS50041">
    <property type="entry name" value="C_TYPE_LECTIN_2"/>
    <property type="match status" value="1"/>
</dbReference>